<feature type="coiled-coil region" evidence="1">
    <location>
        <begin position="150"/>
        <end position="179"/>
    </location>
</feature>
<dbReference type="OrthoDB" id="79775at2759"/>
<sequence length="368" mass="43143">MEEMQRKEEEERELKAFRLRLEETREKKRRAADLHEQKVIEAVCAASLLEYNEHQRIEKQLHDAEEEIERLKALQQAELNRKRQEAAQQKLLAQQSAENAKLKAKELAEKATIAINAYKDTETHRQEALATFTEQECDRELQAQLHQLKLRQEAATLRRIESERAAIEAQERAARIREEAIAKVKQVRELSKKKITTELTQEEQLRSLQYESQLHQLHAVREEATQRRIDRELQAKVAQERATHLREEAFAKVKQVREHFKTQVSSQLTREDELRELRYQSELQALQSVKDAATIHHQELERAAIQAKEKAERLRKESMAKNQELLFHHEEVVVNMAAQEKQTQAQPAEMTEEMIEESKPNISQAPSL</sequence>
<keyword evidence="1" id="KW-0175">Coiled coil</keyword>
<name>A0A1V9YRV8_9STRA</name>
<proteinExistence type="predicted"/>
<evidence type="ECO:0000256" key="1">
    <source>
        <dbReference type="SAM" id="Coils"/>
    </source>
</evidence>
<organism evidence="3 4">
    <name type="scientific">Thraustotheca clavata</name>
    <dbReference type="NCBI Taxonomy" id="74557"/>
    <lineage>
        <taxon>Eukaryota</taxon>
        <taxon>Sar</taxon>
        <taxon>Stramenopiles</taxon>
        <taxon>Oomycota</taxon>
        <taxon>Saprolegniomycetes</taxon>
        <taxon>Saprolegniales</taxon>
        <taxon>Achlyaceae</taxon>
        <taxon>Thraustotheca</taxon>
    </lineage>
</organism>
<comment type="caution">
    <text evidence="3">The sequence shown here is derived from an EMBL/GenBank/DDBJ whole genome shotgun (WGS) entry which is preliminary data.</text>
</comment>
<evidence type="ECO:0000313" key="3">
    <source>
        <dbReference type="EMBL" id="OQR88436.1"/>
    </source>
</evidence>
<dbReference type="AlphaFoldDB" id="A0A1V9YRV8"/>
<keyword evidence="4" id="KW-1185">Reference proteome</keyword>
<protein>
    <submittedName>
        <fullName evidence="3">Uncharacterized protein</fullName>
    </submittedName>
</protein>
<gene>
    <name evidence="3" type="ORF">THRCLA_22867</name>
</gene>
<dbReference type="Proteomes" id="UP000243217">
    <property type="component" value="Unassembled WGS sequence"/>
</dbReference>
<accession>A0A1V9YRV8</accession>
<feature type="region of interest" description="Disordered" evidence="2">
    <location>
        <begin position="340"/>
        <end position="368"/>
    </location>
</feature>
<reference evidence="3 4" key="1">
    <citation type="journal article" date="2014" name="Genome Biol. Evol.">
        <title>The secreted proteins of Achlya hypogyna and Thraustotheca clavata identify the ancestral oomycete secretome and reveal gene acquisitions by horizontal gene transfer.</title>
        <authorList>
            <person name="Misner I."/>
            <person name="Blouin N."/>
            <person name="Leonard G."/>
            <person name="Richards T.A."/>
            <person name="Lane C.E."/>
        </authorList>
    </citation>
    <scope>NUCLEOTIDE SEQUENCE [LARGE SCALE GENOMIC DNA]</scope>
    <source>
        <strain evidence="3 4">ATCC 34112</strain>
    </source>
</reference>
<evidence type="ECO:0000256" key="2">
    <source>
        <dbReference type="SAM" id="MobiDB-lite"/>
    </source>
</evidence>
<feature type="coiled-coil region" evidence="1">
    <location>
        <begin position="7"/>
        <end position="110"/>
    </location>
</feature>
<evidence type="ECO:0000313" key="4">
    <source>
        <dbReference type="Proteomes" id="UP000243217"/>
    </source>
</evidence>
<feature type="coiled-coil region" evidence="1">
    <location>
        <begin position="283"/>
        <end position="324"/>
    </location>
</feature>
<dbReference type="EMBL" id="JNBS01003234">
    <property type="protein sequence ID" value="OQR88436.1"/>
    <property type="molecule type" value="Genomic_DNA"/>
</dbReference>